<evidence type="ECO:0000256" key="2">
    <source>
        <dbReference type="SAM" id="SignalP"/>
    </source>
</evidence>
<keyword evidence="2" id="KW-0732">Signal</keyword>
<accession>A0A4Y9YF41</accession>
<gene>
    <name evidence="3" type="ORF">EVG20_g7772</name>
</gene>
<feature type="signal peptide" evidence="2">
    <location>
        <begin position="1"/>
        <end position="22"/>
    </location>
</feature>
<dbReference type="EMBL" id="SEOQ01000616">
    <property type="protein sequence ID" value="TFY59499.1"/>
    <property type="molecule type" value="Genomic_DNA"/>
</dbReference>
<name>A0A4Y9YF41_9AGAM</name>
<dbReference type="Proteomes" id="UP000298327">
    <property type="component" value="Unassembled WGS sequence"/>
</dbReference>
<feature type="chain" id="PRO_5021329117" evidence="2">
    <location>
        <begin position="23"/>
        <end position="198"/>
    </location>
</feature>
<feature type="region of interest" description="Disordered" evidence="1">
    <location>
        <begin position="53"/>
        <end position="74"/>
    </location>
</feature>
<organism evidence="3 4">
    <name type="scientific">Dentipellis fragilis</name>
    <dbReference type="NCBI Taxonomy" id="205917"/>
    <lineage>
        <taxon>Eukaryota</taxon>
        <taxon>Fungi</taxon>
        <taxon>Dikarya</taxon>
        <taxon>Basidiomycota</taxon>
        <taxon>Agaricomycotina</taxon>
        <taxon>Agaricomycetes</taxon>
        <taxon>Russulales</taxon>
        <taxon>Hericiaceae</taxon>
        <taxon>Dentipellis</taxon>
    </lineage>
</organism>
<evidence type="ECO:0000313" key="4">
    <source>
        <dbReference type="Proteomes" id="UP000298327"/>
    </source>
</evidence>
<comment type="caution">
    <text evidence="3">The sequence shown here is derived from an EMBL/GenBank/DDBJ whole genome shotgun (WGS) entry which is preliminary data.</text>
</comment>
<proteinExistence type="predicted"/>
<dbReference type="AlphaFoldDB" id="A0A4Y9YF41"/>
<sequence>MYIYLRLLALVLELGFIVTCSSTPVPSATRAVAVGESSIPGGLLPLQLPGDPASGLSNSSGINTTSSPEISDPSDLLRADGFGVEKLSENTGFKRTPAETGRIYGGFQQLHGLTVCDNLIPRIVPNLAVLMQGYAVASTSPSNTLESADVRGGYDTLSANSVDSRAAVDSGIADGVLGDDASRYDAPLEGFYAGFRRR</sequence>
<feature type="compositionally biased region" description="Polar residues" evidence="1">
    <location>
        <begin position="55"/>
        <end position="69"/>
    </location>
</feature>
<keyword evidence="4" id="KW-1185">Reference proteome</keyword>
<evidence type="ECO:0000256" key="1">
    <source>
        <dbReference type="SAM" id="MobiDB-lite"/>
    </source>
</evidence>
<reference evidence="3 4" key="1">
    <citation type="submission" date="2019-02" db="EMBL/GenBank/DDBJ databases">
        <title>Genome sequencing of the rare red list fungi Dentipellis fragilis.</title>
        <authorList>
            <person name="Buettner E."/>
            <person name="Kellner H."/>
        </authorList>
    </citation>
    <scope>NUCLEOTIDE SEQUENCE [LARGE SCALE GENOMIC DNA]</scope>
    <source>
        <strain evidence="3 4">DSM 105465</strain>
    </source>
</reference>
<protein>
    <submittedName>
        <fullName evidence="3">Uncharacterized protein</fullName>
    </submittedName>
</protein>
<evidence type="ECO:0000313" key="3">
    <source>
        <dbReference type="EMBL" id="TFY59499.1"/>
    </source>
</evidence>